<organism evidence="6 7">
    <name type="scientific">Cercospora beticola</name>
    <name type="common">Sugarbeet leaf spot fungus</name>
    <dbReference type="NCBI Taxonomy" id="122368"/>
    <lineage>
        <taxon>Eukaryota</taxon>
        <taxon>Fungi</taxon>
        <taxon>Dikarya</taxon>
        <taxon>Ascomycota</taxon>
        <taxon>Pezizomycotina</taxon>
        <taxon>Dothideomycetes</taxon>
        <taxon>Dothideomycetidae</taxon>
        <taxon>Mycosphaerellales</taxon>
        <taxon>Mycosphaerellaceae</taxon>
        <taxon>Cercospora</taxon>
    </lineage>
</organism>
<feature type="region of interest" description="Disordered" evidence="4">
    <location>
        <begin position="261"/>
        <end position="290"/>
    </location>
</feature>
<evidence type="ECO:0000256" key="4">
    <source>
        <dbReference type="SAM" id="MobiDB-lite"/>
    </source>
</evidence>
<dbReference type="EMBL" id="LKMD01000104">
    <property type="protein sequence ID" value="PIA94396.1"/>
    <property type="molecule type" value="Genomic_DNA"/>
</dbReference>
<dbReference type="AlphaFoldDB" id="A0A2G5HPC3"/>
<evidence type="ECO:0000313" key="6">
    <source>
        <dbReference type="EMBL" id="PIA94396.1"/>
    </source>
</evidence>
<evidence type="ECO:0000313" key="7">
    <source>
        <dbReference type="Proteomes" id="UP000230605"/>
    </source>
</evidence>
<dbReference type="OrthoDB" id="438440at2759"/>
<dbReference type="PANTHER" id="PTHR45856:SF21">
    <property type="entry name" value="FUNGAL LIPASE-LIKE DOMAIN-CONTAINING PROTEIN"/>
    <property type="match status" value="1"/>
</dbReference>
<feature type="compositionally biased region" description="Acidic residues" evidence="4">
    <location>
        <begin position="261"/>
        <end position="271"/>
    </location>
</feature>
<comment type="catalytic activity">
    <reaction evidence="3">
        <text>a monoacylglycerol + H2O = glycerol + a fatty acid + H(+)</text>
        <dbReference type="Rhea" id="RHEA:15245"/>
        <dbReference type="ChEBI" id="CHEBI:15377"/>
        <dbReference type="ChEBI" id="CHEBI:15378"/>
        <dbReference type="ChEBI" id="CHEBI:17408"/>
        <dbReference type="ChEBI" id="CHEBI:17754"/>
        <dbReference type="ChEBI" id="CHEBI:28868"/>
    </reaction>
</comment>
<comment type="caution">
    <text evidence="6">The sequence shown here is derived from an EMBL/GenBank/DDBJ whole genome shotgun (WGS) entry which is preliminary data.</text>
</comment>
<dbReference type="InterPro" id="IPR051218">
    <property type="entry name" value="Sec_MonoDiacylglyc_Lipase"/>
</dbReference>
<dbReference type="SUPFAM" id="SSF53474">
    <property type="entry name" value="alpha/beta-Hydrolases"/>
    <property type="match status" value="1"/>
</dbReference>
<dbReference type="Gene3D" id="3.40.50.1820">
    <property type="entry name" value="alpha/beta hydrolase"/>
    <property type="match status" value="1"/>
</dbReference>
<comment type="similarity">
    <text evidence="1">Belongs to the AB hydrolase superfamily. Lipase family. Class 3 subfamily.</text>
</comment>
<dbReference type="Pfam" id="PF01764">
    <property type="entry name" value="Lipase_3"/>
    <property type="match status" value="1"/>
</dbReference>
<dbReference type="InterPro" id="IPR029058">
    <property type="entry name" value="AB_hydrolase_fold"/>
</dbReference>
<reference evidence="6 7" key="1">
    <citation type="submission" date="2015-10" db="EMBL/GenBank/DDBJ databases">
        <title>The cercosporin biosynthetic gene cluster was horizontally transferred to several fungal lineages and shown to be expanded in Cercospora beticola based on microsynteny with recipient genomes.</title>
        <authorList>
            <person name="De Jonge R."/>
            <person name="Ebert M.K."/>
            <person name="Suttle J.C."/>
            <person name="Jurick Ii W.M."/>
            <person name="Secor G.A."/>
            <person name="Thomma B.P."/>
            <person name="Van De Peer Y."/>
            <person name="Bolton M.D."/>
        </authorList>
    </citation>
    <scope>NUCLEOTIDE SEQUENCE [LARGE SCALE GENOMIC DNA]</scope>
    <source>
        <strain evidence="6 7">09-40</strain>
    </source>
</reference>
<protein>
    <recommendedName>
        <fullName evidence="5">Fungal lipase-type domain-containing protein</fullName>
    </recommendedName>
</protein>
<sequence length="643" mass="72016">MLLLSSCSPSHLAGTARPRGYRLAASRTLASWYIVRTVDACATSRREINVSSSHWPRLDSSRHESARALTRHQDLQARAQSRMSCFPRSSHPPTAWQSWQTEQYAHGNPVYTSNGHAMPGDYTQSQMHVPMTPPPPYDPVQNQYDYGQQPSRAFYLRPVQSQQRVHVPAEAIARQDGRLRRQASAWASTVDLGQVYQNTGSQQQAWQSSVNLSAPPLPTRPAPRQNDCPLVQAMNQGSALCDRVANVAARVNDVFARIDDSERESDDELEEATGGLMTINENEPTSRSKSSPLVDFKKTWMYANSRLPPFMLPMKIYIPTWQIICMVAQASSDVYRRPRRGEREDFVEADWQRGTKAMVIKTRPVDDKNIIVLAIRGSKTWNPVDWAINFRTLPTEPSGFLDDTGNAVHAGFLQIARAMVAPVASRLRSMLEQSYARGPPSLILTGHSAGGAVASLLFMHMMSTSFESELNDLTGFFKRVHCITFGTPPVSFLPLQKPSGKRYERNIFLHFANEGDVVVRADRSYMSTIVRIVAAPSPMSTPTTTNTLRKYASRQTMKGGYQPGNKYQPPRWEVPPATLSNAGRMVLLREKPGSKRRAIEAVQVTDEELRDVIFGDPEMHRMELYKQRIDELAVAAVTGRDDG</sequence>
<comment type="catalytic activity">
    <reaction evidence="2">
        <text>a diacylglycerol + H2O = a monoacylglycerol + a fatty acid + H(+)</text>
        <dbReference type="Rhea" id="RHEA:32731"/>
        <dbReference type="ChEBI" id="CHEBI:15377"/>
        <dbReference type="ChEBI" id="CHEBI:15378"/>
        <dbReference type="ChEBI" id="CHEBI:17408"/>
        <dbReference type="ChEBI" id="CHEBI:18035"/>
        <dbReference type="ChEBI" id="CHEBI:28868"/>
    </reaction>
</comment>
<name>A0A2G5HPC3_CERBT</name>
<gene>
    <name evidence="6" type="ORF">CB0940_08717</name>
</gene>
<dbReference type="Proteomes" id="UP000230605">
    <property type="component" value="Chromosome 6"/>
</dbReference>
<dbReference type="CDD" id="cd00519">
    <property type="entry name" value="Lipase_3"/>
    <property type="match status" value="1"/>
</dbReference>
<proteinExistence type="inferred from homology"/>
<feature type="compositionally biased region" description="Polar residues" evidence="4">
    <location>
        <begin position="279"/>
        <end position="290"/>
    </location>
</feature>
<dbReference type="InterPro" id="IPR002921">
    <property type="entry name" value="Fungal_lipase-type"/>
</dbReference>
<evidence type="ECO:0000259" key="5">
    <source>
        <dbReference type="Pfam" id="PF01764"/>
    </source>
</evidence>
<dbReference type="GO" id="GO:0006629">
    <property type="term" value="P:lipid metabolic process"/>
    <property type="evidence" value="ECO:0007669"/>
    <property type="project" value="InterPro"/>
</dbReference>
<feature type="domain" description="Fungal lipase-type" evidence="5">
    <location>
        <begin position="372"/>
        <end position="521"/>
    </location>
</feature>
<accession>A0A2G5HPC3</accession>
<dbReference type="PANTHER" id="PTHR45856">
    <property type="entry name" value="ALPHA/BETA-HYDROLASES SUPERFAMILY PROTEIN"/>
    <property type="match status" value="1"/>
</dbReference>
<evidence type="ECO:0000256" key="1">
    <source>
        <dbReference type="ARBA" id="ARBA00043996"/>
    </source>
</evidence>
<evidence type="ECO:0000256" key="3">
    <source>
        <dbReference type="ARBA" id="ARBA00048461"/>
    </source>
</evidence>
<evidence type="ECO:0000256" key="2">
    <source>
        <dbReference type="ARBA" id="ARBA00047591"/>
    </source>
</evidence>